<protein>
    <submittedName>
        <fullName evidence="1">Uncharacterized protein</fullName>
    </submittedName>
</protein>
<reference evidence="1 2" key="1">
    <citation type="journal article" date="2023" name="ACS Omega">
        <title>Identification of the Neoaspergillic Acid Biosynthesis Gene Cluster by Establishing an In Vitro CRISPR-Ribonucleoprotein Genetic System in Aspergillus melleus.</title>
        <authorList>
            <person name="Yuan B."/>
            <person name="Grau M.F."/>
            <person name="Murata R.M."/>
            <person name="Torok T."/>
            <person name="Venkateswaran K."/>
            <person name="Stajich J.E."/>
            <person name="Wang C.C.C."/>
        </authorList>
    </citation>
    <scope>NUCLEOTIDE SEQUENCE [LARGE SCALE GENOMIC DNA]</scope>
    <source>
        <strain evidence="1 2">IMV 1140</strain>
    </source>
</reference>
<evidence type="ECO:0000313" key="1">
    <source>
        <dbReference type="EMBL" id="KAK1143027.1"/>
    </source>
</evidence>
<organism evidence="1 2">
    <name type="scientific">Aspergillus melleus</name>
    <dbReference type="NCBI Taxonomy" id="138277"/>
    <lineage>
        <taxon>Eukaryota</taxon>
        <taxon>Fungi</taxon>
        <taxon>Dikarya</taxon>
        <taxon>Ascomycota</taxon>
        <taxon>Pezizomycotina</taxon>
        <taxon>Eurotiomycetes</taxon>
        <taxon>Eurotiomycetidae</taxon>
        <taxon>Eurotiales</taxon>
        <taxon>Aspergillaceae</taxon>
        <taxon>Aspergillus</taxon>
        <taxon>Aspergillus subgen. Circumdati</taxon>
    </lineage>
</organism>
<comment type="caution">
    <text evidence="1">The sequence shown here is derived from an EMBL/GenBank/DDBJ whole genome shotgun (WGS) entry which is preliminary data.</text>
</comment>
<sequence length="432" mass="48285">MASVPLVGEAPMPDHQQMVKVILGACLFVFRAPSLSKFPSTLHQDISPRSDTVRKLAALLDKKRVVHVRGPPSSGKTTLAHLLELYYTEQGQSVKLITGWNHSTDRATQQDQDQREGNDRVYIENLLHTKTVFIIDEAQESFADHSLWLGLIKAQSGASGGARICILSSYGNPTTGMPSYSGAQASLYLEPSQHVSLIEQSDPEPSDICLFYNEEEFEDAVNRLCSRSGTALDMDPSARAYLYSMTKGHPGAVEAVVSYVLKNYEQASEDATLCEAILKCFSRTRLLSDPDTSYLPNKFIRPPESPFQDEWYRCFSSLVGHGVGISSKWSCIDNEQVDFRIIGPAWGVELLRDGDQIHSVCARFQQHGLYHPLVDNGQMTDWLILDCRQSAPQKYHVPGTKLWRVVFKDDFTSAYVLDSDNEVVVPEYDLLD</sequence>
<name>A0ACC3AZ02_9EURO</name>
<proteinExistence type="predicted"/>
<accession>A0ACC3AZ02</accession>
<dbReference type="Proteomes" id="UP001177260">
    <property type="component" value="Unassembled WGS sequence"/>
</dbReference>
<dbReference type="EMBL" id="JAOPJF010000044">
    <property type="protein sequence ID" value="KAK1143027.1"/>
    <property type="molecule type" value="Genomic_DNA"/>
</dbReference>
<gene>
    <name evidence="1" type="ORF">N8T08_007091</name>
</gene>
<keyword evidence="2" id="KW-1185">Reference proteome</keyword>
<evidence type="ECO:0000313" key="2">
    <source>
        <dbReference type="Proteomes" id="UP001177260"/>
    </source>
</evidence>